<evidence type="ECO:0000313" key="5">
    <source>
        <dbReference type="Proteomes" id="UP000078540"/>
    </source>
</evidence>
<dbReference type="InterPro" id="IPR009395">
    <property type="entry name" value="BLOC1S1"/>
</dbReference>
<evidence type="ECO:0000256" key="3">
    <source>
        <dbReference type="SAM" id="MobiDB-lite"/>
    </source>
</evidence>
<dbReference type="Proteomes" id="UP000078540">
    <property type="component" value="Unassembled WGS sequence"/>
</dbReference>
<evidence type="ECO:0000313" key="4">
    <source>
        <dbReference type="EMBL" id="KYM82296.1"/>
    </source>
</evidence>
<dbReference type="EMBL" id="KQ976514">
    <property type="protein sequence ID" value="KYM82296.1"/>
    <property type="molecule type" value="Genomic_DNA"/>
</dbReference>
<dbReference type="Pfam" id="PF06320">
    <property type="entry name" value="GCN5L1"/>
    <property type="match status" value="1"/>
</dbReference>
<comment type="similarity">
    <text evidence="1">Belongs to the BLOC1S1 family.</text>
</comment>
<dbReference type="PANTHER" id="PTHR13073">
    <property type="entry name" value="BLOC-1 COMPLEX SUBUNIT 1"/>
    <property type="match status" value="1"/>
</dbReference>
<keyword evidence="5" id="KW-1185">Reference proteome</keyword>
<protein>
    <recommendedName>
        <fullName evidence="2">Biogenesis of lysosome-related organelles complex 1 subunit 1</fullName>
    </recommendedName>
</protein>
<dbReference type="PANTHER" id="PTHR13073:SF0">
    <property type="entry name" value="BIOGENESIS OF LYSOSOME-RELATED ORGANELLES COMPLEX 1 SUBUNIT 1"/>
    <property type="match status" value="1"/>
</dbReference>
<dbReference type="STRING" id="520822.A0A195BCK4"/>
<evidence type="ECO:0000256" key="2">
    <source>
        <dbReference type="ARBA" id="ARBA00019577"/>
    </source>
</evidence>
<accession>A0A195BCK4</accession>
<name>A0A195BCK4_9HYME</name>
<proteinExistence type="inferred from homology"/>
<dbReference type="GO" id="GO:0016197">
    <property type="term" value="P:endosomal transport"/>
    <property type="evidence" value="ECO:0007669"/>
    <property type="project" value="TreeGrafter"/>
</dbReference>
<dbReference type="AlphaFoldDB" id="A0A195BCK4"/>
<dbReference type="GO" id="GO:0031083">
    <property type="term" value="C:BLOC-1 complex"/>
    <property type="evidence" value="ECO:0007669"/>
    <property type="project" value="InterPro"/>
</dbReference>
<evidence type="ECO:0000256" key="1">
    <source>
        <dbReference type="ARBA" id="ARBA00007133"/>
    </source>
</evidence>
<gene>
    <name evidence="4" type="ORF">ALC53_07299</name>
</gene>
<feature type="region of interest" description="Disordered" evidence="3">
    <location>
        <begin position="1"/>
        <end position="22"/>
    </location>
</feature>
<reference evidence="4 5" key="1">
    <citation type="submission" date="2015-09" db="EMBL/GenBank/DDBJ databases">
        <title>Atta colombica WGS genome.</title>
        <authorList>
            <person name="Nygaard S."/>
            <person name="Hu H."/>
            <person name="Boomsma J."/>
            <person name="Zhang G."/>
        </authorList>
    </citation>
    <scope>NUCLEOTIDE SEQUENCE [LARGE SCALE GENOMIC DNA]</scope>
    <source>
        <strain evidence="4">Treedump-2</strain>
        <tissue evidence="4">Whole body</tissue>
    </source>
</reference>
<sequence>MLSAIVKEHQSKQAVRKERQEQKRKEAVQAASNLTQALVDHLNVGVAQAYLNQKKLDAEAKQLQHSATNFAKQTQLWLNLVESFSSSLKEIGDAENWARSIEGDMRTIATALEYSYKASEYNWLLFKNPTNRIQSLDEHASNFFSGLKAPIGRVQDGKAACRANEFNLKSVTGSYNHGMSLTSDEVVLDNN</sequence>
<organism evidence="4 5">
    <name type="scientific">Atta colombica</name>
    <dbReference type="NCBI Taxonomy" id="520822"/>
    <lineage>
        <taxon>Eukaryota</taxon>
        <taxon>Metazoa</taxon>
        <taxon>Ecdysozoa</taxon>
        <taxon>Arthropoda</taxon>
        <taxon>Hexapoda</taxon>
        <taxon>Insecta</taxon>
        <taxon>Pterygota</taxon>
        <taxon>Neoptera</taxon>
        <taxon>Endopterygota</taxon>
        <taxon>Hymenoptera</taxon>
        <taxon>Apocrita</taxon>
        <taxon>Aculeata</taxon>
        <taxon>Formicoidea</taxon>
        <taxon>Formicidae</taxon>
        <taxon>Myrmicinae</taxon>
        <taxon>Atta</taxon>
    </lineage>
</organism>